<dbReference type="GO" id="GO:0004029">
    <property type="term" value="F:aldehyde dehydrogenase (NAD+) activity"/>
    <property type="evidence" value="ECO:0007669"/>
    <property type="project" value="TreeGrafter"/>
</dbReference>
<protein>
    <submittedName>
        <fullName evidence="2">NAD(P)-binding protein</fullName>
    </submittedName>
</protein>
<dbReference type="SUPFAM" id="SSF51735">
    <property type="entry name" value="NAD(P)-binding Rossmann-fold domains"/>
    <property type="match status" value="1"/>
</dbReference>
<sequence>MTTSKNVFIVGPGFIGWNIVDLLVSEGYKITGLVRRKAHADGIAASGATPLIGDLNDKALIQRHVEQADIVLHTATADHLPSVEAILAGVEARAAKELETVYIHTSGTSVLDDGAEGAFKSDKVYRDDVQADVDSVSDDAPHRQIDLAIVKAKKELMDKAKIAIMIPPLIYGYNPKHDRLTIQIPTLTRFAIKHGYAAHVGKGLAVESNIHVVDLARAYVVLLHAIEKAGFRDELLVNPYFFCETTGSAEPSWRDVATVIGEGLAKVGKLKDSTPKEIPKELYSDLFGPEFTPPVVGLNSRSRANRLRTLGWRPAEKDWKRSYLEDELPVILKEDDRDFKGYAGTVAS</sequence>
<evidence type="ECO:0000313" key="3">
    <source>
        <dbReference type="Proteomes" id="UP000799441"/>
    </source>
</evidence>
<dbReference type="InterPro" id="IPR051783">
    <property type="entry name" value="NAD(P)-dependent_oxidoreduct"/>
</dbReference>
<reference evidence="2" key="1">
    <citation type="journal article" date="2020" name="Stud. Mycol.">
        <title>101 Dothideomycetes genomes: a test case for predicting lifestyles and emergence of pathogens.</title>
        <authorList>
            <person name="Haridas S."/>
            <person name="Albert R."/>
            <person name="Binder M."/>
            <person name="Bloem J."/>
            <person name="Labutti K."/>
            <person name="Salamov A."/>
            <person name="Andreopoulos B."/>
            <person name="Baker S."/>
            <person name="Barry K."/>
            <person name="Bills G."/>
            <person name="Bluhm B."/>
            <person name="Cannon C."/>
            <person name="Castanera R."/>
            <person name="Culley D."/>
            <person name="Daum C."/>
            <person name="Ezra D."/>
            <person name="Gonzalez J."/>
            <person name="Henrissat B."/>
            <person name="Kuo A."/>
            <person name="Liang C."/>
            <person name="Lipzen A."/>
            <person name="Lutzoni F."/>
            <person name="Magnuson J."/>
            <person name="Mondo S."/>
            <person name="Nolan M."/>
            <person name="Ohm R."/>
            <person name="Pangilinan J."/>
            <person name="Park H.-J."/>
            <person name="Ramirez L."/>
            <person name="Alfaro M."/>
            <person name="Sun H."/>
            <person name="Tritt A."/>
            <person name="Yoshinaga Y."/>
            <person name="Zwiers L.-H."/>
            <person name="Turgeon B."/>
            <person name="Goodwin S."/>
            <person name="Spatafora J."/>
            <person name="Crous P."/>
            <person name="Grigoriev I."/>
        </authorList>
    </citation>
    <scope>NUCLEOTIDE SEQUENCE</scope>
    <source>
        <strain evidence="2">CBS 116435</strain>
    </source>
</reference>
<evidence type="ECO:0000313" key="2">
    <source>
        <dbReference type="EMBL" id="KAF2723456.1"/>
    </source>
</evidence>
<comment type="caution">
    <text evidence="2">The sequence shown here is derived from an EMBL/GenBank/DDBJ whole genome shotgun (WGS) entry which is preliminary data.</text>
</comment>
<name>A0A9P4QEI4_9PEZI</name>
<dbReference type="InterPro" id="IPR036291">
    <property type="entry name" value="NAD(P)-bd_dom_sf"/>
</dbReference>
<dbReference type="Gene3D" id="3.40.50.720">
    <property type="entry name" value="NAD(P)-binding Rossmann-like Domain"/>
    <property type="match status" value="1"/>
</dbReference>
<dbReference type="EMBL" id="MU003776">
    <property type="protein sequence ID" value="KAF2723456.1"/>
    <property type="molecule type" value="Genomic_DNA"/>
</dbReference>
<organism evidence="2 3">
    <name type="scientific">Polychaeton citri CBS 116435</name>
    <dbReference type="NCBI Taxonomy" id="1314669"/>
    <lineage>
        <taxon>Eukaryota</taxon>
        <taxon>Fungi</taxon>
        <taxon>Dikarya</taxon>
        <taxon>Ascomycota</taxon>
        <taxon>Pezizomycotina</taxon>
        <taxon>Dothideomycetes</taxon>
        <taxon>Dothideomycetidae</taxon>
        <taxon>Capnodiales</taxon>
        <taxon>Capnodiaceae</taxon>
        <taxon>Polychaeton</taxon>
    </lineage>
</organism>
<dbReference type="GO" id="GO:0005737">
    <property type="term" value="C:cytoplasm"/>
    <property type="evidence" value="ECO:0007669"/>
    <property type="project" value="TreeGrafter"/>
</dbReference>
<dbReference type="Proteomes" id="UP000799441">
    <property type="component" value="Unassembled WGS sequence"/>
</dbReference>
<keyword evidence="3" id="KW-1185">Reference proteome</keyword>
<gene>
    <name evidence="2" type="ORF">K431DRAFT_282910</name>
</gene>
<proteinExistence type="predicted"/>
<evidence type="ECO:0000259" key="1">
    <source>
        <dbReference type="Pfam" id="PF01370"/>
    </source>
</evidence>
<feature type="domain" description="NAD-dependent epimerase/dehydratase" evidence="1">
    <location>
        <begin position="11"/>
        <end position="227"/>
    </location>
</feature>
<dbReference type="AlphaFoldDB" id="A0A9P4QEI4"/>
<dbReference type="Pfam" id="PF01370">
    <property type="entry name" value="Epimerase"/>
    <property type="match status" value="1"/>
</dbReference>
<dbReference type="InterPro" id="IPR001509">
    <property type="entry name" value="Epimerase_deHydtase"/>
</dbReference>
<dbReference type="PANTHER" id="PTHR48079:SF6">
    <property type="entry name" value="NAD(P)-BINDING DOMAIN-CONTAINING PROTEIN-RELATED"/>
    <property type="match status" value="1"/>
</dbReference>
<accession>A0A9P4QEI4</accession>
<dbReference type="PANTHER" id="PTHR48079">
    <property type="entry name" value="PROTEIN YEEZ"/>
    <property type="match status" value="1"/>
</dbReference>
<dbReference type="OrthoDB" id="2130169at2759"/>